<accession>J9BER1</accession>
<protein>
    <submittedName>
        <fullName evidence="1">Uncharacterized protein</fullName>
    </submittedName>
</protein>
<dbReference type="Proteomes" id="UP000004810">
    <property type="component" value="Unassembled WGS sequence"/>
</dbReference>
<comment type="caution">
    <text evidence="1">The sequence shown here is derived from an EMBL/GenBank/DDBJ whole genome shotgun (WGS) entry which is preliminary data.</text>
</comment>
<sequence length="115" mass="13508">MKKKAELQNNQRCFITVTSMEYLSIVRNLSYLYLLRKFKLISGRDEPRMIFIRNQRSGKISVCPERLYYDSQDTYGGHMNYYSLGQSIYPIEMLQWTCPIISDRIEKKTSAASSS</sequence>
<reference evidence="2" key="1">
    <citation type="submission" date="2012-08" db="EMBL/GenBank/DDBJ databases">
        <title>The Genome Sequence of Wuchereria bancrofti.</title>
        <authorList>
            <person name="Nutman T.B."/>
            <person name="Fink D.L."/>
            <person name="Russ C."/>
            <person name="Young S."/>
            <person name="Zeng Q."/>
            <person name="Koehrsen M."/>
            <person name="Alvarado L."/>
            <person name="Berlin A."/>
            <person name="Chapman S.B."/>
            <person name="Chen Z."/>
            <person name="Freedman E."/>
            <person name="Gellesch M."/>
            <person name="Goldberg J."/>
            <person name="Griggs A."/>
            <person name="Gujja S."/>
            <person name="Heilman E.R."/>
            <person name="Heiman D."/>
            <person name="Hepburn T."/>
            <person name="Howarth C."/>
            <person name="Jen D."/>
            <person name="Larson L."/>
            <person name="Lewis B."/>
            <person name="Mehta T."/>
            <person name="Park D."/>
            <person name="Pearson M."/>
            <person name="Roberts A."/>
            <person name="Saif S."/>
            <person name="Shea T."/>
            <person name="Shenoy N."/>
            <person name="Sisk P."/>
            <person name="Stolte C."/>
            <person name="Sykes S."/>
            <person name="Walk T."/>
            <person name="White J."/>
            <person name="Yandava C."/>
            <person name="Haas B."/>
            <person name="Henn M.R."/>
            <person name="Nusbaum C."/>
            <person name="Birren B."/>
        </authorList>
    </citation>
    <scope>NUCLEOTIDE SEQUENCE [LARGE SCALE GENOMIC DNA]</scope>
    <source>
        <strain evidence="2">NA</strain>
    </source>
</reference>
<evidence type="ECO:0000313" key="1">
    <source>
        <dbReference type="EMBL" id="EJW85715.1"/>
    </source>
</evidence>
<dbReference type="AlphaFoldDB" id="J9BER1"/>
<evidence type="ECO:0000313" key="2">
    <source>
        <dbReference type="Proteomes" id="UP000004810"/>
    </source>
</evidence>
<proteinExistence type="predicted"/>
<dbReference type="EMBL" id="ADBV01001024">
    <property type="protein sequence ID" value="EJW85715.1"/>
    <property type="molecule type" value="Genomic_DNA"/>
</dbReference>
<gene>
    <name evidence="1" type="ORF">WUBG_03372</name>
</gene>
<organism evidence="1 2">
    <name type="scientific">Wuchereria bancrofti</name>
    <dbReference type="NCBI Taxonomy" id="6293"/>
    <lineage>
        <taxon>Eukaryota</taxon>
        <taxon>Metazoa</taxon>
        <taxon>Ecdysozoa</taxon>
        <taxon>Nematoda</taxon>
        <taxon>Chromadorea</taxon>
        <taxon>Rhabditida</taxon>
        <taxon>Spirurina</taxon>
        <taxon>Spiruromorpha</taxon>
        <taxon>Filarioidea</taxon>
        <taxon>Onchocercidae</taxon>
        <taxon>Wuchereria</taxon>
    </lineage>
</organism>
<name>J9BER1_WUCBA</name>